<reference evidence="8 9" key="1">
    <citation type="submission" date="2024-03" db="EMBL/GenBank/DDBJ databases">
        <title>Ignisphaera cupida sp. nov., a hyperthermophilic hydrolytic archaeon from a hot spring of Kamchatka, and proposal of Ignisphaeraceae fam. nov.</title>
        <authorList>
            <person name="Podosokorskaya O.A."/>
            <person name="Elcheninov A.G."/>
            <person name="Maltseva A.I."/>
            <person name="Zayulina K.S."/>
            <person name="Novikov A."/>
            <person name="Merkel A.Y."/>
        </authorList>
    </citation>
    <scope>NUCLEOTIDE SEQUENCE [LARGE SCALE GENOMIC DNA]</scope>
    <source>
        <strain evidence="8 9">38H-sp</strain>
    </source>
</reference>
<dbReference type="EMBL" id="JBCHKQ010000001">
    <property type="protein sequence ID" value="MEM5947308.1"/>
    <property type="molecule type" value="Genomic_DNA"/>
</dbReference>
<evidence type="ECO:0000313" key="9">
    <source>
        <dbReference type="Proteomes" id="UP001466331"/>
    </source>
</evidence>
<dbReference type="InterPro" id="IPR006638">
    <property type="entry name" value="Elp3/MiaA/NifB-like_rSAM"/>
</dbReference>
<dbReference type="InterPro" id="IPR051198">
    <property type="entry name" value="BchE-like"/>
</dbReference>
<dbReference type="PROSITE" id="PS51918">
    <property type="entry name" value="RADICAL_SAM"/>
    <property type="match status" value="1"/>
</dbReference>
<evidence type="ECO:0000256" key="5">
    <source>
        <dbReference type="ARBA" id="ARBA00023014"/>
    </source>
</evidence>
<evidence type="ECO:0000256" key="3">
    <source>
        <dbReference type="ARBA" id="ARBA00022723"/>
    </source>
</evidence>
<dbReference type="InterPro" id="IPR006158">
    <property type="entry name" value="Cobalamin-bd"/>
</dbReference>
<protein>
    <submittedName>
        <fullName evidence="8">B12-binding domain-containing radical SAM protein</fullName>
    </submittedName>
</protein>
<dbReference type="SUPFAM" id="SSF102114">
    <property type="entry name" value="Radical SAM enzymes"/>
    <property type="match status" value="1"/>
</dbReference>
<dbReference type="Pfam" id="PF04055">
    <property type="entry name" value="Radical_SAM"/>
    <property type="match status" value="1"/>
</dbReference>
<gene>
    <name evidence="8" type="ORF">WKV44_02000</name>
</gene>
<feature type="domain" description="Radical SAM core" evidence="7">
    <location>
        <begin position="202"/>
        <end position="428"/>
    </location>
</feature>
<evidence type="ECO:0000313" key="8">
    <source>
        <dbReference type="EMBL" id="MEM5947308.1"/>
    </source>
</evidence>
<dbReference type="InterPro" id="IPR023404">
    <property type="entry name" value="rSAM_horseshoe"/>
</dbReference>
<dbReference type="Gene3D" id="3.80.30.20">
    <property type="entry name" value="tm_1862 like domain"/>
    <property type="match status" value="1"/>
</dbReference>
<comment type="caution">
    <text evidence="8">The sequence shown here is derived from an EMBL/GenBank/DDBJ whole genome shotgun (WGS) entry which is preliminary data.</text>
</comment>
<keyword evidence="2" id="KW-0949">S-adenosyl-L-methionine</keyword>
<dbReference type="InterPro" id="IPR058240">
    <property type="entry name" value="rSAM_sf"/>
</dbReference>
<dbReference type="Proteomes" id="UP001466331">
    <property type="component" value="Unassembled WGS sequence"/>
</dbReference>
<dbReference type="PANTHER" id="PTHR43409">
    <property type="entry name" value="ANAEROBIC MAGNESIUM-PROTOPORPHYRIN IX MONOMETHYL ESTER CYCLASE-RELATED"/>
    <property type="match status" value="1"/>
</dbReference>
<evidence type="ECO:0000256" key="1">
    <source>
        <dbReference type="ARBA" id="ARBA00001966"/>
    </source>
</evidence>
<keyword evidence="9" id="KW-1185">Reference proteome</keyword>
<evidence type="ECO:0000256" key="4">
    <source>
        <dbReference type="ARBA" id="ARBA00023004"/>
    </source>
</evidence>
<evidence type="ECO:0000256" key="2">
    <source>
        <dbReference type="ARBA" id="ARBA00022691"/>
    </source>
</evidence>
<dbReference type="SMART" id="SM00729">
    <property type="entry name" value="Elp3"/>
    <property type="match status" value="1"/>
</dbReference>
<organism evidence="8 9">
    <name type="scientific">Rarispira pelagica</name>
    <dbReference type="NCBI Taxonomy" id="3141764"/>
    <lineage>
        <taxon>Bacteria</taxon>
        <taxon>Pseudomonadati</taxon>
        <taxon>Spirochaetota</taxon>
        <taxon>Spirochaetia</taxon>
        <taxon>Winmispirales</taxon>
        <taxon>Winmispiraceae</taxon>
        <taxon>Rarispira</taxon>
    </lineage>
</organism>
<dbReference type="SFLD" id="SFLDG01082">
    <property type="entry name" value="B12-binding_domain_containing"/>
    <property type="match status" value="1"/>
</dbReference>
<dbReference type="SFLD" id="SFLDS00029">
    <property type="entry name" value="Radical_SAM"/>
    <property type="match status" value="1"/>
</dbReference>
<comment type="cofactor">
    <cofactor evidence="1">
        <name>[4Fe-4S] cluster</name>
        <dbReference type="ChEBI" id="CHEBI:49883"/>
    </cofactor>
</comment>
<keyword evidence="5" id="KW-0411">Iron-sulfur</keyword>
<name>A0ABU9U9G6_9SPIR</name>
<feature type="domain" description="B12-binding" evidence="6">
    <location>
        <begin position="11"/>
        <end position="188"/>
    </location>
</feature>
<dbReference type="CDD" id="cd01335">
    <property type="entry name" value="Radical_SAM"/>
    <property type="match status" value="1"/>
</dbReference>
<dbReference type="Gene3D" id="3.40.50.280">
    <property type="entry name" value="Cobalamin-binding domain"/>
    <property type="match status" value="1"/>
</dbReference>
<evidence type="ECO:0000259" key="6">
    <source>
        <dbReference type="PROSITE" id="PS51332"/>
    </source>
</evidence>
<evidence type="ECO:0000259" key="7">
    <source>
        <dbReference type="PROSITE" id="PS51918"/>
    </source>
</evidence>
<dbReference type="InterPro" id="IPR007197">
    <property type="entry name" value="rSAM"/>
</dbReference>
<dbReference type="RefSeq" id="WP_420068757.1">
    <property type="nucleotide sequence ID" value="NZ_JBCHKQ010000001.1"/>
</dbReference>
<sequence>MRDANALFVFPPVYDFALYDLFLKPYGLLRIAEWFRSAGYDVRFLNYLDYADEVVTALMGQIKRRANGTGKFFKTQCDFPIAGYGIGRKFYRYGIPAERAEELLRDWYADSAPDVVVFQSGMTYWYPGLVEAHALVRRLFPNALTVTGGIYASLLPEHCRDFVGTDVVAVGRDVKEIVKAIADRGLPIPSGSVPYEPAMDFSVWKDAGVLRINTGCPFSCSYCASSAISSYSSGSGEMAFSLFSRYRELHGTRNFAFYDDALLVNKEKGILVFLDKVLSAYGSSAGEEISFFLPNAIHGRLLDYELASLLKRAGFKEIRIGFESADDDFHKEHDGKLYMEEFERAVDILIDAGFLPSQIRVYLLAGLPGQRKESVEKSLSFLENFPLNISVAEYSPVPRTFLWEESKRLSLFPLEEPLFHNNSLFPMQWEGFSLDDLAIIKKKVRLRNANLFSNH</sequence>
<dbReference type="PROSITE" id="PS51332">
    <property type="entry name" value="B12_BINDING"/>
    <property type="match status" value="1"/>
</dbReference>
<keyword evidence="4" id="KW-0408">Iron</keyword>
<accession>A0ABU9U9G6</accession>
<dbReference type="PANTHER" id="PTHR43409:SF15">
    <property type="entry name" value="PUTATIVE-RELATED"/>
    <property type="match status" value="1"/>
</dbReference>
<proteinExistence type="predicted"/>
<keyword evidence="3" id="KW-0479">Metal-binding</keyword>